<gene>
    <name evidence="2" type="ORF">GKF20_17480</name>
    <name evidence="1" type="ORF">GKF66_21775</name>
</gene>
<organism evidence="2">
    <name type="scientific">Escherichia coli</name>
    <dbReference type="NCBI Taxonomy" id="562"/>
    <lineage>
        <taxon>Bacteria</taxon>
        <taxon>Pseudomonadati</taxon>
        <taxon>Pseudomonadota</taxon>
        <taxon>Gammaproteobacteria</taxon>
        <taxon>Enterobacterales</taxon>
        <taxon>Enterobacteriaceae</taxon>
        <taxon>Escherichia</taxon>
    </lineage>
</organism>
<dbReference type="RefSeq" id="WP_000998330.1">
    <property type="nucleotide sequence ID" value="NZ_BFUR01000015.1"/>
</dbReference>
<dbReference type="EMBL" id="WKUE01000048">
    <property type="protein sequence ID" value="MSI71385.1"/>
    <property type="molecule type" value="Genomic_DNA"/>
</dbReference>
<reference evidence="2 3" key="1">
    <citation type="journal article" date="2019" name="Nat. Med.">
        <title>A library of human gut bacterial isolates paired with longitudinal multiomics data enables mechanistic microbiome research.</title>
        <authorList>
            <person name="Poyet M."/>
            <person name="Groussin M."/>
            <person name="Gibbons S.M."/>
            <person name="Avila-Pacheco J."/>
            <person name="Jiang X."/>
            <person name="Kearney S.M."/>
            <person name="Perrotta A.R."/>
            <person name="Berdy B."/>
            <person name="Zhao S."/>
            <person name="Lieberman T.D."/>
            <person name="Swanson P.K."/>
            <person name="Smith M."/>
            <person name="Roesemann S."/>
            <person name="Alexander J.E."/>
            <person name="Rich S.A."/>
            <person name="Livny J."/>
            <person name="Vlamakis H."/>
            <person name="Clish C."/>
            <person name="Bullock K."/>
            <person name="Deik A."/>
            <person name="Scott J."/>
            <person name="Pierce K.A."/>
            <person name="Xavier R.J."/>
            <person name="Alm E.J."/>
        </authorList>
    </citation>
    <scope>NUCLEOTIDE SEQUENCE</scope>
    <source>
        <strain evidence="1 3">BIOML-A382</strain>
        <strain evidence="2">BIOML-A386</strain>
    </source>
</reference>
<evidence type="ECO:0000313" key="2">
    <source>
        <dbReference type="EMBL" id="MSJ15425.1"/>
    </source>
</evidence>
<proteinExistence type="predicted"/>
<dbReference type="EMBL" id="WKUA01000031">
    <property type="protein sequence ID" value="MSJ15425.1"/>
    <property type="molecule type" value="Genomic_DNA"/>
</dbReference>
<protein>
    <submittedName>
        <fullName evidence="2">Uncharacterized protein</fullName>
    </submittedName>
</protein>
<sequence length="62" mass="6897">MNDKNGANTAPFLLVKNIVFNFLMQIASEYIALLQDAVDPENTIEEEALLLADGRSFGFCYP</sequence>
<comment type="caution">
    <text evidence="2">The sequence shown here is derived from an EMBL/GenBank/DDBJ whole genome shotgun (WGS) entry which is preliminary data.</text>
</comment>
<evidence type="ECO:0000313" key="1">
    <source>
        <dbReference type="EMBL" id="MSI71385.1"/>
    </source>
</evidence>
<dbReference type="AlphaFoldDB" id="A0A6C9K4M5"/>
<evidence type="ECO:0000313" key="3">
    <source>
        <dbReference type="Proteomes" id="UP000438958"/>
    </source>
</evidence>
<dbReference type="Proteomes" id="UP000438958">
    <property type="component" value="Unassembled WGS sequence"/>
</dbReference>
<accession>A0A6C9K4M5</accession>
<name>A0A6C9K4M5_ECOLX</name>